<dbReference type="Gene3D" id="3.60.21.10">
    <property type="match status" value="1"/>
</dbReference>
<proteinExistence type="predicted"/>
<protein>
    <submittedName>
        <fullName evidence="2">Serine/threonine-protein phosphatase 1</fullName>
        <ecNumber evidence="2">3.1.3.16</ecNumber>
    </submittedName>
</protein>
<sequence>MPGRTLAIGDIHGCDHALDTLLTEVDVQPDDTVVVLGDAVDRGPGTKQVIDRLLQLRQQCHLLFIMGNHEEMFLNAMAGGEWLGPWMMHGGREALESYGGSFDDVPEEHYEFMRSGLNYVDTPRDIFVHANLTPGVPLEQQPGQALRWDRLTAMEPPWPTGQRVICGHSPQMSGDPLVFPGWVGIDTMAYANHGWLTCLDTGTNIIYQANQSGHSRTGYPQ</sequence>
<keyword evidence="3" id="KW-1185">Reference proteome</keyword>
<dbReference type="EMBL" id="CP036276">
    <property type="protein sequence ID" value="QDU44109.1"/>
    <property type="molecule type" value="Genomic_DNA"/>
</dbReference>
<evidence type="ECO:0000259" key="1">
    <source>
        <dbReference type="Pfam" id="PF00149"/>
    </source>
</evidence>
<dbReference type="EC" id="3.1.3.16" evidence="2"/>
<dbReference type="InterPro" id="IPR029052">
    <property type="entry name" value="Metallo-depent_PP-like"/>
</dbReference>
<dbReference type="InterPro" id="IPR050126">
    <property type="entry name" value="Ap4A_hydrolase"/>
</dbReference>
<organism evidence="2 3">
    <name type="scientific">Symmachiella dynata</name>
    <dbReference type="NCBI Taxonomy" id="2527995"/>
    <lineage>
        <taxon>Bacteria</taxon>
        <taxon>Pseudomonadati</taxon>
        <taxon>Planctomycetota</taxon>
        <taxon>Planctomycetia</taxon>
        <taxon>Planctomycetales</taxon>
        <taxon>Planctomycetaceae</taxon>
        <taxon>Symmachiella</taxon>
    </lineage>
</organism>
<evidence type="ECO:0000313" key="2">
    <source>
        <dbReference type="EMBL" id="QDU44109.1"/>
    </source>
</evidence>
<dbReference type="GO" id="GO:0004722">
    <property type="term" value="F:protein serine/threonine phosphatase activity"/>
    <property type="evidence" value="ECO:0007669"/>
    <property type="project" value="UniProtKB-EC"/>
</dbReference>
<accession>A0A517ZNQ3</accession>
<dbReference type="GO" id="GO:0005737">
    <property type="term" value="C:cytoplasm"/>
    <property type="evidence" value="ECO:0007669"/>
    <property type="project" value="TreeGrafter"/>
</dbReference>
<evidence type="ECO:0000313" key="3">
    <source>
        <dbReference type="Proteomes" id="UP000319383"/>
    </source>
</evidence>
<keyword evidence="2" id="KW-0378">Hydrolase</keyword>
<gene>
    <name evidence="2" type="primary">pphA_2</name>
    <name evidence="2" type="ORF">Mal52_25870</name>
</gene>
<dbReference type="AlphaFoldDB" id="A0A517ZNQ3"/>
<dbReference type="GO" id="GO:0008803">
    <property type="term" value="F:bis(5'-nucleosyl)-tetraphosphatase (symmetrical) activity"/>
    <property type="evidence" value="ECO:0007669"/>
    <property type="project" value="TreeGrafter"/>
</dbReference>
<name>A0A517ZNQ3_9PLAN</name>
<dbReference type="InterPro" id="IPR004843">
    <property type="entry name" value="Calcineurin-like_PHP"/>
</dbReference>
<dbReference type="CDD" id="cd00144">
    <property type="entry name" value="MPP_PPP_family"/>
    <property type="match status" value="1"/>
</dbReference>
<dbReference type="Pfam" id="PF00149">
    <property type="entry name" value="Metallophos"/>
    <property type="match status" value="1"/>
</dbReference>
<dbReference type="Proteomes" id="UP000319383">
    <property type="component" value="Chromosome"/>
</dbReference>
<dbReference type="GO" id="GO:0110154">
    <property type="term" value="P:RNA decapping"/>
    <property type="evidence" value="ECO:0007669"/>
    <property type="project" value="TreeGrafter"/>
</dbReference>
<reference evidence="2 3" key="1">
    <citation type="submission" date="2019-02" db="EMBL/GenBank/DDBJ databases">
        <title>Deep-cultivation of Planctomycetes and their phenomic and genomic characterization uncovers novel biology.</title>
        <authorList>
            <person name="Wiegand S."/>
            <person name="Jogler M."/>
            <person name="Boedeker C."/>
            <person name="Pinto D."/>
            <person name="Vollmers J."/>
            <person name="Rivas-Marin E."/>
            <person name="Kohn T."/>
            <person name="Peeters S.H."/>
            <person name="Heuer A."/>
            <person name="Rast P."/>
            <person name="Oberbeckmann S."/>
            <person name="Bunk B."/>
            <person name="Jeske O."/>
            <person name="Meyerdierks A."/>
            <person name="Storesund J.E."/>
            <person name="Kallscheuer N."/>
            <person name="Luecker S."/>
            <person name="Lage O.M."/>
            <person name="Pohl T."/>
            <person name="Merkel B.J."/>
            <person name="Hornburger P."/>
            <person name="Mueller R.-W."/>
            <person name="Bruemmer F."/>
            <person name="Labrenz M."/>
            <person name="Spormann A.M."/>
            <person name="Op den Camp H."/>
            <person name="Overmann J."/>
            <person name="Amann R."/>
            <person name="Jetten M.S.M."/>
            <person name="Mascher T."/>
            <person name="Medema M.H."/>
            <person name="Devos D.P."/>
            <person name="Kaster A.-K."/>
            <person name="Ovreas L."/>
            <person name="Rohde M."/>
            <person name="Galperin M.Y."/>
            <person name="Jogler C."/>
        </authorList>
    </citation>
    <scope>NUCLEOTIDE SEQUENCE [LARGE SCALE GENOMIC DNA]</scope>
    <source>
        <strain evidence="2 3">Mal52</strain>
    </source>
</reference>
<dbReference type="SUPFAM" id="SSF56300">
    <property type="entry name" value="Metallo-dependent phosphatases"/>
    <property type="match status" value="1"/>
</dbReference>
<feature type="domain" description="Calcineurin-like phosphoesterase" evidence="1">
    <location>
        <begin position="4"/>
        <end position="144"/>
    </location>
</feature>
<dbReference type="PANTHER" id="PTHR42850">
    <property type="entry name" value="METALLOPHOSPHOESTERASE"/>
    <property type="match status" value="1"/>
</dbReference>
<dbReference type="KEGG" id="sdyn:Mal52_25870"/>
<dbReference type="PANTHER" id="PTHR42850:SF4">
    <property type="entry name" value="ZINC-DEPENDENT ENDOPOLYPHOSPHATASE"/>
    <property type="match status" value="1"/>
</dbReference>
<dbReference type="RefSeq" id="WP_197534855.1">
    <property type="nucleotide sequence ID" value="NZ_CP036276.1"/>
</dbReference>